<proteinExistence type="inferred from homology"/>
<dbReference type="Proteomes" id="UP000636453">
    <property type="component" value="Unassembled WGS sequence"/>
</dbReference>
<dbReference type="PANTHER" id="PTHR46193:SF18">
    <property type="entry name" value="HEXITOL PHOSPHATASE B"/>
    <property type="match status" value="1"/>
</dbReference>
<keyword evidence="3" id="KW-0479">Metal-binding</keyword>
<keyword evidence="6" id="KW-0378">Hydrolase</keyword>
<keyword evidence="5" id="KW-0119">Carbohydrate metabolism</keyword>
<dbReference type="RefSeq" id="WP_146472335.1">
    <property type="nucleotide sequence ID" value="NZ_BNCF01000009.1"/>
</dbReference>
<evidence type="ECO:0000313" key="7">
    <source>
        <dbReference type="Proteomes" id="UP000636453"/>
    </source>
</evidence>
<dbReference type="Pfam" id="PF00702">
    <property type="entry name" value="Hydrolase"/>
    <property type="match status" value="1"/>
</dbReference>
<evidence type="ECO:0000256" key="2">
    <source>
        <dbReference type="ARBA" id="ARBA00006171"/>
    </source>
</evidence>
<dbReference type="InterPro" id="IPR006439">
    <property type="entry name" value="HAD-SF_hydro_IA"/>
</dbReference>
<dbReference type="PRINTS" id="PR00413">
    <property type="entry name" value="HADHALOGNASE"/>
</dbReference>
<dbReference type="InterPro" id="IPR023214">
    <property type="entry name" value="HAD_sf"/>
</dbReference>
<evidence type="ECO:0000256" key="4">
    <source>
        <dbReference type="ARBA" id="ARBA00022842"/>
    </source>
</evidence>
<comment type="similarity">
    <text evidence="2">Belongs to the HAD-like hydrolase superfamily. CbbY/CbbZ/Gph/YieH family.</text>
</comment>
<dbReference type="OrthoDB" id="9800058at2"/>
<dbReference type="Gene3D" id="3.40.50.1000">
    <property type="entry name" value="HAD superfamily/HAD-like"/>
    <property type="match status" value="1"/>
</dbReference>
<dbReference type="AlphaFoldDB" id="A0A919DC54"/>
<organism evidence="6 7">
    <name type="scientific">Vulcaniibacterium thermophilum</name>
    <dbReference type="NCBI Taxonomy" id="1169913"/>
    <lineage>
        <taxon>Bacteria</taxon>
        <taxon>Pseudomonadati</taxon>
        <taxon>Pseudomonadota</taxon>
        <taxon>Gammaproteobacteria</taxon>
        <taxon>Lysobacterales</taxon>
        <taxon>Lysobacteraceae</taxon>
        <taxon>Vulcaniibacterium</taxon>
    </lineage>
</organism>
<reference evidence="6" key="1">
    <citation type="journal article" date="2014" name="Int. J. Syst. Evol. Microbiol.">
        <title>Complete genome sequence of Corynebacterium casei LMG S-19264T (=DSM 44701T), isolated from a smear-ripened cheese.</title>
        <authorList>
            <consortium name="US DOE Joint Genome Institute (JGI-PGF)"/>
            <person name="Walter F."/>
            <person name="Albersmeier A."/>
            <person name="Kalinowski J."/>
            <person name="Ruckert C."/>
        </authorList>
    </citation>
    <scope>NUCLEOTIDE SEQUENCE</scope>
    <source>
        <strain evidence="6">KCTC 32020</strain>
    </source>
</reference>
<dbReference type="EMBL" id="BNCF01000009">
    <property type="protein sequence ID" value="GHE36220.1"/>
    <property type="molecule type" value="Genomic_DNA"/>
</dbReference>
<dbReference type="SUPFAM" id="SSF56784">
    <property type="entry name" value="HAD-like"/>
    <property type="match status" value="1"/>
</dbReference>
<name>A0A919DC54_9GAMM</name>
<dbReference type="GO" id="GO:0016787">
    <property type="term" value="F:hydrolase activity"/>
    <property type="evidence" value="ECO:0007669"/>
    <property type="project" value="UniProtKB-KW"/>
</dbReference>
<dbReference type="SFLD" id="SFLDS00003">
    <property type="entry name" value="Haloacid_Dehalogenase"/>
    <property type="match status" value="1"/>
</dbReference>
<keyword evidence="4" id="KW-0460">Magnesium</keyword>
<dbReference type="NCBIfam" id="TIGR01509">
    <property type="entry name" value="HAD-SF-IA-v3"/>
    <property type="match status" value="1"/>
</dbReference>
<gene>
    <name evidence="6" type="ORF">GCM10007167_17980</name>
</gene>
<evidence type="ECO:0000256" key="1">
    <source>
        <dbReference type="ARBA" id="ARBA00001946"/>
    </source>
</evidence>
<dbReference type="PANTHER" id="PTHR46193">
    <property type="entry name" value="6-PHOSPHOGLUCONATE PHOSPHATASE"/>
    <property type="match status" value="1"/>
</dbReference>
<evidence type="ECO:0000313" key="6">
    <source>
        <dbReference type="EMBL" id="GHE36220.1"/>
    </source>
</evidence>
<reference evidence="6" key="2">
    <citation type="submission" date="2020-09" db="EMBL/GenBank/DDBJ databases">
        <authorList>
            <person name="Sun Q."/>
            <person name="Kim S."/>
        </authorList>
    </citation>
    <scope>NUCLEOTIDE SEQUENCE</scope>
    <source>
        <strain evidence="6">KCTC 32020</strain>
    </source>
</reference>
<evidence type="ECO:0000256" key="3">
    <source>
        <dbReference type="ARBA" id="ARBA00022723"/>
    </source>
</evidence>
<dbReference type="InterPro" id="IPR023198">
    <property type="entry name" value="PGP-like_dom2"/>
</dbReference>
<evidence type="ECO:0000256" key="5">
    <source>
        <dbReference type="ARBA" id="ARBA00023277"/>
    </source>
</evidence>
<dbReference type="InterPro" id="IPR051600">
    <property type="entry name" value="Beta-PGM-like"/>
</dbReference>
<keyword evidence="7" id="KW-1185">Reference proteome</keyword>
<dbReference type="InterPro" id="IPR036412">
    <property type="entry name" value="HAD-like_sf"/>
</dbReference>
<dbReference type="GO" id="GO:0046872">
    <property type="term" value="F:metal ion binding"/>
    <property type="evidence" value="ECO:0007669"/>
    <property type="project" value="UniProtKB-KW"/>
</dbReference>
<comment type="cofactor">
    <cofactor evidence="1">
        <name>Mg(2+)</name>
        <dbReference type="ChEBI" id="CHEBI:18420"/>
    </cofactor>
</comment>
<accession>A0A919DC54</accession>
<dbReference type="Gene3D" id="1.10.150.240">
    <property type="entry name" value="Putative phosphatase, domain 2"/>
    <property type="match status" value="1"/>
</dbReference>
<sequence length="231" mass="24035">MIAAGTNAPLPFAPRAVLFDMDGLILDSERALLACWRQANDELDAGLDDAFWLSMVGIHDAACHAMLHARLSAALADALIGRANALYEQRVAAGLPLKTGLTALLDWLDAQGLPRAIATSTRRARAEAKLRAAGVRGRFHALVGGDEVAQPKPAPDVYLRAADALGVAPQDCLVLEDSLPGVRAALAAGALPVQVPDLVAPGPAAAHRVARDLGEALTLLRSTFAIAGARP</sequence>
<protein>
    <submittedName>
        <fullName evidence="6">Hydrolase</fullName>
    </submittedName>
</protein>
<dbReference type="SFLD" id="SFLDG01129">
    <property type="entry name" value="C1.5:_HAD__Beta-PGM__Phosphata"/>
    <property type="match status" value="1"/>
</dbReference>
<comment type="caution">
    <text evidence="6">The sequence shown here is derived from an EMBL/GenBank/DDBJ whole genome shotgun (WGS) entry which is preliminary data.</text>
</comment>